<dbReference type="Gene3D" id="3.30.70.270">
    <property type="match status" value="1"/>
</dbReference>
<reference evidence="4 5" key="1">
    <citation type="submission" date="2019-12" db="EMBL/GenBank/DDBJ databases">
        <title>Devosia maris sp. nov., isolated from the deep seawater.</title>
        <authorList>
            <person name="Liu Y."/>
        </authorList>
    </citation>
    <scope>NUCLEOTIDE SEQUENCE [LARGE SCALE GENOMIC DNA]</scope>
    <source>
        <strain evidence="4 5">L53-10-65</strain>
    </source>
</reference>
<organism evidence="4 5">
    <name type="scientific">Devosia marina</name>
    <dbReference type="NCBI Taxonomy" id="2683198"/>
    <lineage>
        <taxon>Bacteria</taxon>
        <taxon>Pseudomonadati</taxon>
        <taxon>Pseudomonadota</taxon>
        <taxon>Alphaproteobacteria</taxon>
        <taxon>Hyphomicrobiales</taxon>
        <taxon>Devosiaceae</taxon>
        <taxon>Devosia</taxon>
    </lineage>
</organism>
<comment type="caution">
    <text evidence="4">The sequence shown here is derived from an EMBL/GenBank/DDBJ whole genome shotgun (WGS) entry which is preliminary data.</text>
</comment>
<evidence type="ECO:0000256" key="1">
    <source>
        <dbReference type="SAM" id="MobiDB-lite"/>
    </source>
</evidence>
<keyword evidence="5" id="KW-1185">Reference proteome</keyword>
<dbReference type="CDD" id="cd01949">
    <property type="entry name" value="GGDEF"/>
    <property type="match status" value="1"/>
</dbReference>
<dbReference type="SMART" id="SM00267">
    <property type="entry name" value="GGDEF"/>
    <property type="match status" value="1"/>
</dbReference>
<evidence type="ECO:0000313" key="4">
    <source>
        <dbReference type="EMBL" id="MVS98290.1"/>
    </source>
</evidence>
<evidence type="ECO:0000259" key="3">
    <source>
        <dbReference type="PROSITE" id="PS50887"/>
    </source>
</evidence>
<dbReference type="InterPro" id="IPR000700">
    <property type="entry name" value="PAS-assoc_C"/>
</dbReference>
<dbReference type="NCBIfam" id="TIGR00254">
    <property type="entry name" value="GGDEF"/>
    <property type="match status" value="1"/>
</dbReference>
<feature type="compositionally biased region" description="Polar residues" evidence="1">
    <location>
        <begin position="1"/>
        <end position="12"/>
    </location>
</feature>
<dbReference type="InterPro" id="IPR000160">
    <property type="entry name" value="GGDEF_dom"/>
</dbReference>
<feature type="domain" description="PAC" evidence="2">
    <location>
        <begin position="214"/>
        <end position="265"/>
    </location>
</feature>
<dbReference type="PANTHER" id="PTHR44757:SF2">
    <property type="entry name" value="BIOFILM ARCHITECTURE MAINTENANCE PROTEIN MBAA"/>
    <property type="match status" value="1"/>
</dbReference>
<sequence>MYVQPLSENWPSAEQPRVPPDTTPSPGGFLFRLRALTGMAGAGFVTTGMRWIAMDGATSPTRIAANLLAPTGRVSMNDDPIASFVLTVPVPSIDEARQQWLVLWDHAGRSQAEAGFLLARVTELVGHAAMDRRRAAELHRQYLIERASATARIGIWSCSLPDEQLSWSDGVYDLFELPRGSTVSRAQTLKMYMPHSRRRMQALRARAIKTLGDFNFDAEIITSTGKHRWMRITATVDGVDGQARRIFGMKQDVTEEKLLAERTRRMAETDALTGLANRGLFQSRLDDLRDDSHARPIGALILIDLDRFKSINDTLGHAQGDACLIEAGRRLTAHCAPEALVARIGGDEFAIITSQGTEPGPENLCASIVEAFREPFILGGQPHQIGASIGMARNSGQDAEALYRDADSALYQAKSEGRGTWCYFTAA</sequence>
<dbReference type="Pfam" id="PF00990">
    <property type="entry name" value="GGDEF"/>
    <property type="match status" value="1"/>
</dbReference>
<evidence type="ECO:0000259" key="2">
    <source>
        <dbReference type="PROSITE" id="PS50113"/>
    </source>
</evidence>
<dbReference type="InterPro" id="IPR043128">
    <property type="entry name" value="Rev_trsase/Diguanyl_cyclase"/>
</dbReference>
<dbReference type="AlphaFoldDB" id="A0A7X3FPP0"/>
<evidence type="ECO:0000313" key="5">
    <source>
        <dbReference type="Proteomes" id="UP000438106"/>
    </source>
</evidence>
<protein>
    <submittedName>
        <fullName evidence="4">Diguanylate cyclase</fullName>
    </submittedName>
</protein>
<dbReference type="PANTHER" id="PTHR44757">
    <property type="entry name" value="DIGUANYLATE CYCLASE DGCP"/>
    <property type="match status" value="1"/>
</dbReference>
<accession>A0A7X3FPP0</accession>
<dbReference type="PROSITE" id="PS50113">
    <property type="entry name" value="PAC"/>
    <property type="match status" value="1"/>
</dbReference>
<dbReference type="SUPFAM" id="SSF55785">
    <property type="entry name" value="PYP-like sensor domain (PAS domain)"/>
    <property type="match status" value="1"/>
</dbReference>
<dbReference type="InterPro" id="IPR029787">
    <property type="entry name" value="Nucleotide_cyclase"/>
</dbReference>
<dbReference type="Proteomes" id="UP000438106">
    <property type="component" value="Unassembled WGS sequence"/>
</dbReference>
<dbReference type="RefSeq" id="WP_157289285.1">
    <property type="nucleotide sequence ID" value="NZ_WQRF01000001.1"/>
</dbReference>
<dbReference type="InterPro" id="IPR035965">
    <property type="entry name" value="PAS-like_dom_sf"/>
</dbReference>
<name>A0A7X3FPP0_9HYPH</name>
<feature type="domain" description="GGDEF" evidence="3">
    <location>
        <begin position="296"/>
        <end position="426"/>
    </location>
</feature>
<dbReference type="EMBL" id="WQRF01000001">
    <property type="protein sequence ID" value="MVS98290.1"/>
    <property type="molecule type" value="Genomic_DNA"/>
</dbReference>
<dbReference type="SUPFAM" id="SSF55073">
    <property type="entry name" value="Nucleotide cyclase"/>
    <property type="match status" value="1"/>
</dbReference>
<gene>
    <name evidence="4" type="ORF">GO014_04540</name>
</gene>
<dbReference type="PROSITE" id="PS50887">
    <property type="entry name" value="GGDEF"/>
    <property type="match status" value="1"/>
</dbReference>
<proteinExistence type="predicted"/>
<dbReference type="InterPro" id="IPR052155">
    <property type="entry name" value="Biofilm_reg_signaling"/>
</dbReference>
<feature type="region of interest" description="Disordered" evidence="1">
    <location>
        <begin position="1"/>
        <end position="24"/>
    </location>
</feature>
<dbReference type="Gene3D" id="3.30.450.20">
    <property type="entry name" value="PAS domain"/>
    <property type="match status" value="1"/>
</dbReference>